<keyword evidence="9" id="KW-1185">Reference proteome</keyword>
<dbReference type="EMBL" id="LGIA01000161">
    <property type="protein sequence ID" value="KOH44454.1"/>
    <property type="molecule type" value="Genomic_DNA"/>
</dbReference>
<keyword evidence="2" id="KW-0004">4Fe-4S</keyword>
<dbReference type="STRING" id="1409788.NC99_26840"/>
<dbReference type="SUPFAM" id="SSF54862">
    <property type="entry name" value="4Fe-4S ferredoxins"/>
    <property type="match status" value="1"/>
</dbReference>
<dbReference type="PANTHER" id="PTHR43545:SF4">
    <property type="entry name" value="IRON-SULFUR PROTEIN"/>
    <property type="match status" value="1"/>
</dbReference>
<evidence type="ECO:0000256" key="3">
    <source>
        <dbReference type="ARBA" id="ARBA00022723"/>
    </source>
</evidence>
<proteinExistence type="predicted"/>
<evidence type="ECO:0000256" key="1">
    <source>
        <dbReference type="ARBA" id="ARBA00004196"/>
    </source>
</evidence>
<gene>
    <name evidence="8" type="ORF">NC99_26840</name>
</gene>
<keyword evidence="3" id="KW-0479">Metal-binding</keyword>
<dbReference type="PROSITE" id="PS51379">
    <property type="entry name" value="4FE4S_FER_2"/>
    <property type="match status" value="2"/>
</dbReference>
<comment type="subcellular location">
    <subcellularLocation>
        <location evidence="1">Cell envelope</location>
    </subcellularLocation>
</comment>
<dbReference type="Gene3D" id="3.30.70.20">
    <property type="match status" value="2"/>
</dbReference>
<dbReference type="CDD" id="cd10561">
    <property type="entry name" value="HybA_like"/>
    <property type="match status" value="1"/>
</dbReference>
<comment type="caution">
    <text evidence="8">The sequence shown here is derived from an EMBL/GenBank/DDBJ whole genome shotgun (WGS) entry which is preliminary data.</text>
</comment>
<dbReference type="PROSITE" id="PS00198">
    <property type="entry name" value="4FE4S_FER_1"/>
    <property type="match status" value="1"/>
</dbReference>
<dbReference type="GO" id="GO:0051539">
    <property type="term" value="F:4 iron, 4 sulfur cluster binding"/>
    <property type="evidence" value="ECO:0007669"/>
    <property type="project" value="UniProtKB-KW"/>
</dbReference>
<evidence type="ECO:0000256" key="6">
    <source>
        <dbReference type="ARBA" id="ARBA00023014"/>
    </source>
</evidence>
<name>A0A0L8V7N1_9BACT</name>
<dbReference type="InterPro" id="IPR017896">
    <property type="entry name" value="4Fe4S_Fe-S-bd"/>
</dbReference>
<evidence type="ECO:0000259" key="7">
    <source>
        <dbReference type="PROSITE" id="PS51379"/>
    </source>
</evidence>
<dbReference type="InterPro" id="IPR017900">
    <property type="entry name" value="4Fe4S_Fe_S_CS"/>
</dbReference>
<sequence>MTIDRRKFFKSVAITGMTIIGVNATGANKKSSGDDDTEFHGILYDSSICIGCQACEKACAEAHGLPEPTAKPEVGVIRKTSENQRCVINAYETSQGEVYVRNQCMHCNEPACASACLTQAMYKTKEGPVIWREDKCMGCRYCMISCPFDVPKFEYGSTNPKIQKCDMCYDRIIKGEKPVCVETCGDALFFGTRRELVAEARRRIAEIPELYIDQIYGEHVAGGTGYLYLAPVDHKELGFDTRLQNSSYPALTKGFLYSVPSVFVLVPTLLLGIHEATKSRKSKEENHD</sequence>
<keyword evidence="5" id="KW-0408">Iron</keyword>
<dbReference type="GO" id="GO:0030313">
    <property type="term" value="C:cell envelope"/>
    <property type="evidence" value="ECO:0007669"/>
    <property type="project" value="UniProtKB-SubCell"/>
</dbReference>
<dbReference type="Pfam" id="PF13247">
    <property type="entry name" value="Fer4_11"/>
    <property type="match status" value="1"/>
</dbReference>
<feature type="domain" description="4Fe-4S ferredoxin-type" evidence="7">
    <location>
        <begin position="40"/>
        <end position="68"/>
    </location>
</feature>
<evidence type="ECO:0000313" key="8">
    <source>
        <dbReference type="EMBL" id="KOH44454.1"/>
    </source>
</evidence>
<evidence type="ECO:0000256" key="2">
    <source>
        <dbReference type="ARBA" id="ARBA00022485"/>
    </source>
</evidence>
<dbReference type="AlphaFoldDB" id="A0A0L8V7N1"/>
<evidence type="ECO:0000256" key="4">
    <source>
        <dbReference type="ARBA" id="ARBA00022737"/>
    </source>
</evidence>
<dbReference type="RefSeq" id="WP_082326464.1">
    <property type="nucleotide sequence ID" value="NZ_LGIA01000161.1"/>
</dbReference>
<reference evidence="9" key="1">
    <citation type="submission" date="2015-07" db="EMBL/GenBank/DDBJ databases">
        <title>Genome sequencing of Sunxiuqinia dokdonensis strain SK.</title>
        <authorList>
            <person name="Ahn S."/>
            <person name="Kim B.-C."/>
        </authorList>
    </citation>
    <scope>NUCLEOTIDE SEQUENCE [LARGE SCALE GENOMIC DNA]</scope>
    <source>
        <strain evidence="9">SK</strain>
    </source>
</reference>
<dbReference type="OrthoDB" id="9779457at2"/>
<keyword evidence="4" id="KW-0677">Repeat</keyword>
<dbReference type="PANTHER" id="PTHR43545">
    <property type="entry name" value="FORMATE DEHYDROGENASE, NITRATE-INDUCIBLE, IRON-SULFUR SUBUNIT"/>
    <property type="match status" value="1"/>
</dbReference>
<evidence type="ECO:0000256" key="5">
    <source>
        <dbReference type="ARBA" id="ARBA00023004"/>
    </source>
</evidence>
<dbReference type="GO" id="GO:0046872">
    <property type="term" value="F:metal ion binding"/>
    <property type="evidence" value="ECO:0007669"/>
    <property type="project" value="UniProtKB-KW"/>
</dbReference>
<dbReference type="Proteomes" id="UP000036958">
    <property type="component" value="Unassembled WGS sequence"/>
</dbReference>
<protein>
    <recommendedName>
        <fullName evidence="7">4Fe-4S ferredoxin-type domain-containing protein</fullName>
    </recommendedName>
</protein>
<dbReference type="InterPro" id="IPR051555">
    <property type="entry name" value="FDH_Electron_Transfer_Unit"/>
</dbReference>
<feature type="domain" description="4Fe-4S ferredoxin-type" evidence="7">
    <location>
        <begin position="127"/>
        <end position="156"/>
    </location>
</feature>
<organism evidence="8 9">
    <name type="scientific">Sunxiuqinia dokdonensis</name>
    <dbReference type="NCBI Taxonomy" id="1409788"/>
    <lineage>
        <taxon>Bacteria</taxon>
        <taxon>Pseudomonadati</taxon>
        <taxon>Bacteroidota</taxon>
        <taxon>Bacteroidia</taxon>
        <taxon>Marinilabiliales</taxon>
        <taxon>Prolixibacteraceae</taxon>
        <taxon>Sunxiuqinia</taxon>
    </lineage>
</organism>
<keyword evidence="6" id="KW-0411">Iron-sulfur</keyword>
<evidence type="ECO:0000313" key="9">
    <source>
        <dbReference type="Proteomes" id="UP000036958"/>
    </source>
</evidence>
<accession>A0A0L8V7N1</accession>